<keyword evidence="1" id="KW-0472">Membrane</keyword>
<dbReference type="RefSeq" id="XP_022338478.1">
    <property type="nucleotide sequence ID" value="XM_022482770.1"/>
</dbReference>
<dbReference type="RefSeq" id="XP_022338476.1">
    <property type="nucleotide sequence ID" value="XM_022482768.1"/>
</dbReference>
<sequence length="117" mass="13025">MDVSAKISGEDLSEAYNFADVIGSISVVLPVAVYILVSIILAVRGKGVSQETLLFQLEEEEEDFERGDLNNNKTEFTVDSNDREFTSYQCKNHHNFKTDSCAFNQISASCVSTKSQF</sequence>
<accession>A0A8B8EG64</accession>
<dbReference type="RefSeq" id="XP_022338479.1">
    <property type="nucleotide sequence ID" value="XM_022482771.1"/>
</dbReference>
<protein>
    <submittedName>
        <fullName evidence="3 4">Uncharacterized protein LOC111134006</fullName>
    </submittedName>
</protein>
<organism evidence="2 5">
    <name type="scientific">Crassostrea virginica</name>
    <name type="common">Eastern oyster</name>
    <dbReference type="NCBI Taxonomy" id="6565"/>
    <lineage>
        <taxon>Eukaryota</taxon>
        <taxon>Metazoa</taxon>
        <taxon>Spiralia</taxon>
        <taxon>Lophotrochozoa</taxon>
        <taxon>Mollusca</taxon>
        <taxon>Bivalvia</taxon>
        <taxon>Autobranchia</taxon>
        <taxon>Pteriomorphia</taxon>
        <taxon>Ostreida</taxon>
        <taxon>Ostreoidea</taxon>
        <taxon>Ostreidae</taxon>
        <taxon>Crassostrea</taxon>
    </lineage>
</organism>
<reference evidence="3 4" key="1">
    <citation type="submission" date="2025-04" db="UniProtKB">
        <authorList>
            <consortium name="RefSeq"/>
        </authorList>
    </citation>
    <scope>IDENTIFICATION</scope>
    <source>
        <tissue evidence="3 4">Whole sample</tissue>
    </source>
</reference>
<keyword evidence="1" id="KW-0812">Transmembrane</keyword>
<dbReference type="KEGG" id="cvn:111134006"/>
<evidence type="ECO:0000256" key="1">
    <source>
        <dbReference type="SAM" id="Phobius"/>
    </source>
</evidence>
<evidence type="ECO:0000313" key="4">
    <source>
        <dbReference type="RefSeq" id="XP_022338477.1"/>
    </source>
</evidence>
<dbReference type="AlphaFoldDB" id="A0A8B8EG64"/>
<evidence type="ECO:0000313" key="2">
    <source>
        <dbReference type="Proteomes" id="UP000694844"/>
    </source>
</evidence>
<evidence type="ECO:0000313" key="5">
    <source>
        <dbReference type="RefSeq" id="XP_022338478.1"/>
    </source>
</evidence>
<proteinExistence type="predicted"/>
<dbReference type="GeneID" id="111134006"/>
<dbReference type="Proteomes" id="UP000694844">
    <property type="component" value="Chromosome 5"/>
</dbReference>
<dbReference type="RefSeq" id="XP_022338477.1">
    <property type="nucleotide sequence ID" value="XM_022482769.1"/>
</dbReference>
<gene>
    <name evidence="3 4 5 6" type="primary">LOC111134006</name>
</gene>
<feature type="transmembrane region" description="Helical" evidence="1">
    <location>
        <begin position="21"/>
        <end position="43"/>
    </location>
</feature>
<evidence type="ECO:0000313" key="3">
    <source>
        <dbReference type="RefSeq" id="XP_022338476.1"/>
    </source>
</evidence>
<keyword evidence="2" id="KW-1185">Reference proteome</keyword>
<keyword evidence="1" id="KW-1133">Transmembrane helix</keyword>
<evidence type="ECO:0000313" key="6">
    <source>
        <dbReference type="RefSeq" id="XP_022338479.1"/>
    </source>
</evidence>
<name>A0A8B8EG64_CRAVI</name>